<comment type="caution">
    <text evidence="1">The sequence shown here is derived from an EMBL/GenBank/DDBJ whole genome shotgun (WGS) entry which is preliminary data.</text>
</comment>
<organism evidence="1 2">
    <name type="scientific">Deinococcus carri</name>
    <dbReference type="NCBI Taxonomy" id="1211323"/>
    <lineage>
        <taxon>Bacteria</taxon>
        <taxon>Thermotogati</taxon>
        <taxon>Deinococcota</taxon>
        <taxon>Deinococci</taxon>
        <taxon>Deinococcales</taxon>
        <taxon>Deinococcaceae</taxon>
        <taxon>Deinococcus</taxon>
    </lineage>
</organism>
<evidence type="ECO:0000313" key="1">
    <source>
        <dbReference type="EMBL" id="GAA5513487.1"/>
    </source>
</evidence>
<sequence>MKPPQLTPAALAQIRTLGSVLRVSLEPGGGCGTAYAFALAAQPGDLTHDLGSVTLALSPEVARVLTGARLDYGARLKPPRFRVLAHPNTPHRCACNRSFGVPFPGRVTPECRAYQPMLWNLPECP</sequence>
<name>A0ABP9WBB1_9DEIO</name>
<proteinExistence type="predicted"/>
<gene>
    <name evidence="1" type="primary">erpA</name>
    <name evidence="1" type="ORF">Dcar01_02225</name>
</gene>
<keyword evidence="2" id="KW-1185">Reference proteome</keyword>
<dbReference type="PANTHER" id="PTHR43011">
    <property type="entry name" value="IRON-SULFUR CLUSTER ASSEMBLY 2 HOMOLOG, MITOCHONDRIAL"/>
    <property type="match status" value="1"/>
</dbReference>
<dbReference type="EMBL" id="BAABRP010000008">
    <property type="protein sequence ID" value="GAA5513487.1"/>
    <property type="molecule type" value="Genomic_DNA"/>
</dbReference>
<dbReference type="Proteomes" id="UP001401887">
    <property type="component" value="Unassembled WGS sequence"/>
</dbReference>
<dbReference type="PANTHER" id="PTHR43011:SF1">
    <property type="entry name" value="IRON-SULFUR CLUSTER ASSEMBLY 2 HOMOLOG, MITOCHONDRIAL"/>
    <property type="match status" value="1"/>
</dbReference>
<dbReference type="RefSeq" id="WP_345465113.1">
    <property type="nucleotide sequence ID" value="NZ_BAABRP010000008.1"/>
</dbReference>
<reference evidence="1 2" key="1">
    <citation type="submission" date="2024-02" db="EMBL/GenBank/DDBJ databases">
        <title>Deinococcus carri NBRC 110142.</title>
        <authorList>
            <person name="Ichikawa N."/>
            <person name="Katano-Makiyama Y."/>
            <person name="Hidaka K."/>
        </authorList>
    </citation>
    <scope>NUCLEOTIDE SEQUENCE [LARGE SCALE GENOMIC DNA]</scope>
    <source>
        <strain evidence="1 2">NBRC 110142</strain>
    </source>
</reference>
<evidence type="ECO:0000313" key="2">
    <source>
        <dbReference type="Proteomes" id="UP001401887"/>
    </source>
</evidence>
<dbReference type="Gene3D" id="2.60.300.12">
    <property type="entry name" value="HesB-like domain"/>
    <property type="match status" value="1"/>
</dbReference>
<dbReference type="SUPFAM" id="SSF89360">
    <property type="entry name" value="HesB-like domain"/>
    <property type="match status" value="1"/>
</dbReference>
<accession>A0ABP9WBB1</accession>
<protein>
    <submittedName>
        <fullName evidence="1">Iron-sulfur cluster insertion protein ErpA</fullName>
    </submittedName>
</protein>
<dbReference type="InterPro" id="IPR035903">
    <property type="entry name" value="HesB-like_dom_sf"/>
</dbReference>